<feature type="transmembrane region" description="Helical" evidence="1">
    <location>
        <begin position="366"/>
        <end position="387"/>
    </location>
</feature>
<dbReference type="PANTHER" id="PTHR34219">
    <property type="entry name" value="IRON-REGULATED INNER MEMBRANE PROTEIN-RELATED"/>
    <property type="match status" value="1"/>
</dbReference>
<feature type="transmembrane region" description="Helical" evidence="1">
    <location>
        <begin position="407"/>
        <end position="432"/>
    </location>
</feature>
<evidence type="ECO:0000256" key="1">
    <source>
        <dbReference type="SAM" id="Phobius"/>
    </source>
</evidence>
<name>A0A502FY07_9SPHN</name>
<keyword evidence="3" id="KW-1185">Reference proteome</keyword>
<feature type="transmembrane region" description="Helical" evidence="1">
    <location>
        <begin position="25"/>
        <end position="47"/>
    </location>
</feature>
<organism evidence="2 3">
    <name type="scientific">Sphingomonas glacialis</name>
    <dbReference type="NCBI Taxonomy" id="658225"/>
    <lineage>
        <taxon>Bacteria</taxon>
        <taxon>Pseudomonadati</taxon>
        <taxon>Pseudomonadota</taxon>
        <taxon>Alphaproteobacteria</taxon>
        <taxon>Sphingomonadales</taxon>
        <taxon>Sphingomonadaceae</taxon>
        <taxon>Sphingomonas</taxon>
    </lineage>
</organism>
<proteinExistence type="predicted"/>
<accession>A0A502FY07</accession>
<sequence>MAAIETVRRGDSAQRGYRWVWRWHFYAGLFVLPFILILSVTGSIYLFKPQIEQWEERAFSGLGTQGAVSPERQATAALAANPAMRFNHYRLPRQIGDAAMIQLLGRDAKPREIYVSPQGRVLGSLDPEARIEAVVARIHGSLLIGTLGDRLVELAASWTIVLLVSGLYLWWPRPFRLAGTVWPRLGLRGRPLLRDLHRVTGFWVAGLVLVMLASGLPWAGAWGGRFKWVRTELGLVKGRQDWRIGAEGGHAGHHGAMDAMPMVVRAEPPGLPLSAFVAKAVAERMAFPVLVLPPHAVQKFGPPTANVWTVKSEAQNRWLDRRVTYDPVSGAETGRSGFADQHVIDRIVNTGVAWHEGQLFGLANQLIGVATAISLVAISALGVAMWLKRRPRGQVGAPPRAGAPPRSLVAVLVLLGLLLPLFGASALLLMVLDRALLAIRSRRS</sequence>
<dbReference type="RefSeq" id="WP_140849370.1">
    <property type="nucleotide sequence ID" value="NZ_RCZC01000002.1"/>
</dbReference>
<comment type="caution">
    <text evidence="2">The sequence shown here is derived from an EMBL/GenBank/DDBJ whole genome shotgun (WGS) entry which is preliminary data.</text>
</comment>
<keyword evidence="1" id="KW-0472">Membrane</keyword>
<evidence type="ECO:0000313" key="3">
    <source>
        <dbReference type="Proteomes" id="UP000319931"/>
    </source>
</evidence>
<feature type="transmembrane region" description="Helical" evidence="1">
    <location>
        <begin position="201"/>
        <end position="221"/>
    </location>
</feature>
<evidence type="ECO:0000313" key="2">
    <source>
        <dbReference type="EMBL" id="TPG54349.1"/>
    </source>
</evidence>
<dbReference type="OrthoDB" id="9791166at2"/>
<feature type="transmembrane region" description="Helical" evidence="1">
    <location>
        <begin position="151"/>
        <end position="171"/>
    </location>
</feature>
<dbReference type="PANTHER" id="PTHR34219:SF1">
    <property type="entry name" value="PEPSY DOMAIN-CONTAINING PROTEIN"/>
    <property type="match status" value="1"/>
</dbReference>
<keyword evidence="1" id="KW-1133">Transmembrane helix</keyword>
<reference evidence="2 3" key="1">
    <citation type="journal article" date="2019" name="Environ. Microbiol.">
        <title>Species interactions and distinct microbial communities in high Arctic permafrost affected cryosols are associated with the CH4 and CO2 gas fluxes.</title>
        <authorList>
            <person name="Altshuler I."/>
            <person name="Hamel J."/>
            <person name="Turney S."/>
            <person name="Magnuson E."/>
            <person name="Levesque R."/>
            <person name="Greer C."/>
            <person name="Whyte L.G."/>
        </authorList>
    </citation>
    <scope>NUCLEOTIDE SEQUENCE [LARGE SCALE GENOMIC DNA]</scope>
    <source>
        <strain evidence="2 3">E6.1</strain>
    </source>
</reference>
<keyword evidence="1" id="KW-0812">Transmembrane</keyword>
<dbReference type="EMBL" id="RCZC01000002">
    <property type="protein sequence ID" value="TPG54349.1"/>
    <property type="molecule type" value="Genomic_DNA"/>
</dbReference>
<dbReference type="AlphaFoldDB" id="A0A502FY07"/>
<gene>
    <name evidence="2" type="ORF">EAH76_06660</name>
</gene>
<dbReference type="InterPro" id="IPR005625">
    <property type="entry name" value="PepSY-ass_TM"/>
</dbReference>
<protein>
    <submittedName>
        <fullName evidence="2">PepSY domain-containing protein</fullName>
    </submittedName>
</protein>
<dbReference type="Proteomes" id="UP000319931">
    <property type="component" value="Unassembled WGS sequence"/>
</dbReference>
<dbReference type="Pfam" id="PF03929">
    <property type="entry name" value="PepSY_TM"/>
    <property type="match status" value="1"/>
</dbReference>